<evidence type="ECO:0000256" key="6">
    <source>
        <dbReference type="ARBA" id="ARBA00022777"/>
    </source>
</evidence>
<evidence type="ECO:0000256" key="5">
    <source>
        <dbReference type="ARBA" id="ARBA00022741"/>
    </source>
</evidence>
<dbReference type="InterPro" id="IPR017438">
    <property type="entry name" value="ATP-NAD_kinase_N"/>
</dbReference>
<evidence type="ECO:0000256" key="7">
    <source>
        <dbReference type="ARBA" id="ARBA00022840"/>
    </source>
</evidence>
<keyword evidence="5" id="KW-0547">Nucleotide-binding</keyword>
<evidence type="ECO:0000259" key="12">
    <source>
        <dbReference type="PROSITE" id="PS50146"/>
    </source>
</evidence>
<dbReference type="InterPro" id="IPR050187">
    <property type="entry name" value="Lipid_Phosphate_FormReg"/>
</dbReference>
<dbReference type="EMBL" id="JAUFPT010000027">
    <property type="protein sequence ID" value="MDN3570935.1"/>
    <property type="molecule type" value="Genomic_DNA"/>
</dbReference>
<dbReference type="SUPFAM" id="SSF111331">
    <property type="entry name" value="NAD kinase/diacylglycerol kinase-like"/>
    <property type="match status" value="1"/>
</dbReference>
<dbReference type="PROSITE" id="PS50146">
    <property type="entry name" value="DAGK"/>
    <property type="match status" value="1"/>
</dbReference>
<keyword evidence="4" id="KW-0479">Metal-binding</keyword>
<dbReference type="RefSeq" id="WP_238289438.1">
    <property type="nucleotide sequence ID" value="NZ_BPQS01000015.1"/>
</dbReference>
<feature type="domain" description="DAGKc" evidence="12">
    <location>
        <begin position="3"/>
        <end position="128"/>
    </location>
</feature>
<evidence type="ECO:0000256" key="10">
    <source>
        <dbReference type="ARBA" id="ARBA00023209"/>
    </source>
</evidence>
<name>A0ABT8ANC5_9HYPH</name>
<keyword evidence="10" id="KW-0594">Phospholipid biosynthesis</keyword>
<comment type="caution">
    <text evidence="13">The sequence shown here is derived from an EMBL/GenBank/DDBJ whole genome shotgun (WGS) entry which is preliminary data.</text>
</comment>
<dbReference type="Pfam" id="PF00781">
    <property type="entry name" value="DAGK_cat"/>
    <property type="match status" value="1"/>
</dbReference>
<proteinExistence type="predicted"/>
<evidence type="ECO:0000256" key="4">
    <source>
        <dbReference type="ARBA" id="ARBA00022723"/>
    </source>
</evidence>
<accession>A0ABT8ANC5</accession>
<dbReference type="NCBIfam" id="TIGR00147">
    <property type="entry name" value="YegS/Rv2252/BmrU family lipid kinase"/>
    <property type="match status" value="1"/>
</dbReference>
<dbReference type="InterPro" id="IPR001206">
    <property type="entry name" value="Diacylglycerol_kinase_cat_dom"/>
</dbReference>
<evidence type="ECO:0000313" key="14">
    <source>
        <dbReference type="Proteomes" id="UP001244297"/>
    </source>
</evidence>
<dbReference type="InterPro" id="IPR016064">
    <property type="entry name" value="NAD/diacylglycerol_kinase_sf"/>
</dbReference>
<dbReference type="Proteomes" id="UP001244297">
    <property type="component" value="Unassembled WGS sequence"/>
</dbReference>
<evidence type="ECO:0000256" key="11">
    <source>
        <dbReference type="ARBA" id="ARBA00023264"/>
    </source>
</evidence>
<dbReference type="NCBIfam" id="NF009604">
    <property type="entry name" value="PRK13057.1"/>
    <property type="match status" value="1"/>
</dbReference>
<organism evidence="13 14">
    <name type="scientific">Methylobacterium longum</name>
    <dbReference type="NCBI Taxonomy" id="767694"/>
    <lineage>
        <taxon>Bacteria</taxon>
        <taxon>Pseudomonadati</taxon>
        <taxon>Pseudomonadota</taxon>
        <taxon>Alphaproteobacteria</taxon>
        <taxon>Hyphomicrobiales</taxon>
        <taxon>Methylobacteriaceae</taxon>
        <taxon>Methylobacterium</taxon>
    </lineage>
</organism>
<keyword evidence="2" id="KW-0444">Lipid biosynthesis</keyword>
<dbReference type="InterPro" id="IPR045540">
    <property type="entry name" value="YegS/DAGK_C"/>
</dbReference>
<dbReference type="GO" id="GO:0016301">
    <property type="term" value="F:kinase activity"/>
    <property type="evidence" value="ECO:0007669"/>
    <property type="project" value="UniProtKB-KW"/>
</dbReference>
<keyword evidence="14" id="KW-1185">Reference proteome</keyword>
<keyword evidence="6 13" id="KW-0418">Kinase</keyword>
<dbReference type="EC" id="2.7.1.-" evidence="13"/>
<gene>
    <name evidence="13" type="ORF">QWZ18_09885</name>
</gene>
<evidence type="ECO:0000256" key="1">
    <source>
        <dbReference type="ARBA" id="ARBA00001946"/>
    </source>
</evidence>
<evidence type="ECO:0000256" key="2">
    <source>
        <dbReference type="ARBA" id="ARBA00022516"/>
    </source>
</evidence>
<comment type="cofactor">
    <cofactor evidence="1">
        <name>Mg(2+)</name>
        <dbReference type="ChEBI" id="CHEBI:18420"/>
    </cofactor>
</comment>
<dbReference type="PANTHER" id="PTHR12358">
    <property type="entry name" value="SPHINGOSINE KINASE"/>
    <property type="match status" value="1"/>
</dbReference>
<keyword evidence="9" id="KW-0443">Lipid metabolism</keyword>
<dbReference type="PANTHER" id="PTHR12358:SF106">
    <property type="entry name" value="LIPID KINASE YEGS"/>
    <property type="match status" value="1"/>
</dbReference>
<keyword evidence="8" id="KW-0460">Magnesium</keyword>
<keyword evidence="3 13" id="KW-0808">Transferase</keyword>
<dbReference type="Gene3D" id="3.40.50.10330">
    <property type="entry name" value="Probable inorganic polyphosphate/atp-NAD kinase, domain 1"/>
    <property type="match status" value="1"/>
</dbReference>
<dbReference type="Pfam" id="PF19279">
    <property type="entry name" value="YegS_C"/>
    <property type="match status" value="1"/>
</dbReference>
<evidence type="ECO:0000313" key="13">
    <source>
        <dbReference type="EMBL" id="MDN3570935.1"/>
    </source>
</evidence>
<evidence type="ECO:0000256" key="3">
    <source>
        <dbReference type="ARBA" id="ARBA00022679"/>
    </source>
</evidence>
<protein>
    <submittedName>
        <fullName evidence="13">Lipid kinase</fullName>
        <ecNumber evidence="13">2.7.1.-</ecNumber>
    </submittedName>
</protein>
<evidence type="ECO:0000256" key="9">
    <source>
        <dbReference type="ARBA" id="ARBA00023098"/>
    </source>
</evidence>
<reference evidence="14" key="1">
    <citation type="journal article" date="2019" name="Int. J. Syst. Evol. Microbiol.">
        <title>The Global Catalogue of Microorganisms (GCM) 10K type strain sequencing project: providing services to taxonomists for standard genome sequencing and annotation.</title>
        <authorList>
            <consortium name="The Broad Institute Genomics Platform"/>
            <consortium name="The Broad Institute Genome Sequencing Center for Infectious Disease"/>
            <person name="Wu L."/>
            <person name="Ma J."/>
        </authorList>
    </citation>
    <scope>NUCLEOTIDE SEQUENCE [LARGE SCALE GENOMIC DNA]</scope>
    <source>
        <strain evidence="14">CECT 7806</strain>
    </source>
</reference>
<keyword evidence="11" id="KW-1208">Phospholipid metabolism</keyword>
<dbReference type="Gene3D" id="2.60.200.40">
    <property type="match status" value="1"/>
</dbReference>
<evidence type="ECO:0000256" key="8">
    <source>
        <dbReference type="ARBA" id="ARBA00022842"/>
    </source>
</evidence>
<keyword evidence="7" id="KW-0067">ATP-binding</keyword>
<sequence length="317" mass="33945">MSTAPRRALLICNAKARNGGLDLDEVRQILRDGGIEPVEPPPDADCCDVIRARAGEVDLVILGGGDGTMNCAAPALVETGLPLAILPLGTANDLARSLDLPLDPLAAARFIPTGQARPVDLGWVNGHYFFNVASVGFSAELAGELTAESKKTWGVLGYAVAAIRVLRRVRPFTVTIEHDGTVEKVTTIQVSVGNGRHYGGGMTVAESAAVDDGKLDFYSLEINHWWRLLALLPALRRGTHGRAADVRAFHAQEIKLTTRRPRPVNTDGELTTQTPAHFKVIPKILQVFAPEPVRGPAPLDLAALGSRLFPTSEAPRL</sequence>
<dbReference type="InterPro" id="IPR005218">
    <property type="entry name" value="Diacylglycerol/lipid_kinase"/>
</dbReference>